<evidence type="ECO:0000313" key="6">
    <source>
        <dbReference type="EMBL" id="ADV36166.1"/>
    </source>
</evidence>
<evidence type="ECO:0000256" key="1">
    <source>
        <dbReference type="ARBA" id="ARBA00004613"/>
    </source>
</evidence>
<feature type="chain" id="PRO_5003219358" evidence="4">
    <location>
        <begin position="23"/>
        <end position="65"/>
    </location>
</feature>
<sequence length="65" mass="7763">MFTMKKLLLLFFFLGTISSSLCEKERDADEDEVNRGEAEVKDVKRTLIWEFYHQILDEYNKENKG</sequence>
<feature type="domain" description="Frog antimicrobial peptide propeptide" evidence="5">
    <location>
        <begin position="2"/>
        <end position="42"/>
    </location>
</feature>
<dbReference type="GO" id="GO:0005576">
    <property type="term" value="C:extracellular region"/>
    <property type="evidence" value="ECO:0007669"/>
    <property type="project" value="UniProtKB-SubCell"/>
</dbReference>
<keyword evidence="3 4" id="KW-0732">Signal</keyword>
<proteinExistence type="evidence at transcript level"/>
<reference evidence="6" key="1">
    <citation type="submission" date="2010-12" db="EMBL/GenBank/DDBJ databases">
        <title>Antimicrobial peptides from amphibian skin of Hylarana (Hylarana) taipehensis.</title>
        <authorList>
            <person name="Wang H."/>
            <person name="Liu J."/>
        </authorList>
    </citation>
    <scope>NUCLEOTIDE SEQUENCE</scope>
</reference>
<keyword evidence="2" id="KW-0964">Secreted</keyword>
<name>E7EKG6_9NEOB</name>
<evidence type="ECO:0000256" key="2">
    <source>
        <dbReference type="ARBA" id="ARBA00022525"/>
    </source>
</evidence>
<dbReference type="EMBL" id="HQ735143">
    <property type="protein sequence ID" value="ADV36166.1"/>
    <property type="molecule type" value="mRNA"/>
</dbReference>
<evidence type="ECO:0000256" key="4">
    <source>
        <dbReference type="SAM" id="SignalP"/>
    </source>
</evidence>
<accession>E7EKG6</accession>
<evidence type="ECO:0000259" key="5">
    <source>
        <dbReference type="Pfam" id="PF03032"/>
    </source>
</evidence>
<feature type="signal peptide" evidence="4">
    <location>
        <begin position="1"/>
        <end position="22"/>
    </location>
</feature>
<comment type="subcellular location">
    <subcellularLocation>
        <location evidence="1">Secreted</location>
    </subcellularLocation>
</comment>
<dbReference type="InterPro" id="IPR004275">
    <property type="entry name" value="Frog_antimicrobial_propeptide"/>
</dbReference>
<evidence type="ECO:0000256" key="3">
    <source>
        <dbReference type="ARBA" id="ARBA00022729"/>
    </source>
</evidence>
<organism evidence="6">
    <name type="scientific">Hylarana taipehensis</name>
    <name type="common">Taipei frog</name>
    <dbReference type="NCBI Taxonomy" id="110118"/>
    <lineage>
        <taxon>Eukaryota</taxon>
        <taxon>Metazoa</taxon>
        <taxon>Chordata</taxon>
        <taxon>Craniata</taxon>
        <taxon>Vertebrata</taxon>
        <taxon>Euteleostomi</taxon>
        <taxon>Amphibia</taxon>
        <taxon>Batrachia</taxon>
        <taxon>Anura</taxon>
        <taxon>Neobatrachia</taxon>
        <taxon>Ranoidea</taxon>
        <taxon>Ranidae</taxon>
        <taxon>Hylarana</taxon>
    </lineage>
</organism>
<protein>
    <submittedName>
        <fullName evidence="6">Taipehensin-1TP1 antioxidant peptide</fullName>
    </submittedName>
</protein>
<dbReference type="Pfam" id="PF03032">
    <property type="entry name" value="FSAP_sig_propep"/>
    <property type="match status" value="1"/>
</dbReference>
<dbReference type="AlphaFoldDB" id="E7EKG6"/>